<reference evidence="2 3" key="1">
    <citation type="submission" date="2016-02" db="EMBL/GenBank/DDBJ databases">
        <title>Genome analysis of coral dinoflagellate symbionts highlights evolutionary adaptations to a symbiotic lifestyle.</title>
        <authorList>
            <person name="Aranda M."/>
            <person name="Li Y."/>
            <person name="Liew Y.J."/>
            <person name="Baumgarten S."/>
            <person name="Simakov O."/>
            <person name="Wilson M."/>
            <person name="Piel J."/>
            <person name="Ashoor H."/>
            <person name="Bougouffa S."/>
            <person name="Bajic V.B."/>
            <person name="Ryu T."/>
            <person name="Ravasi T."/>
            <person name="Bayer T."/>
            <person name="Micklem G."/>
            <person name="Kim H."/>
            <person name="Bhak J."/>
            <person name="Lajeunesse T.C."/>
            <person name="Voolstra C.R."/>
        </authorList>
    </citation>
    <scope>NUCLEOTIDE SEQUENCE [LARGE SCALE GENOMIC DNA]</scope>
    <source>
        <strain evidence="2 3">CCMP2467</strain>
    </source>
</reference>
<feature type="region of interest" description="Disordered" evidence="1">
    <location>
        <begin position="135"/>
        <end position="218"/>
    </location>
</feature>
<keyword evidence="3" id="KW-1185">Reference proteome</keyword>
<dbReference type="AlphaFoldDB" id="A0A1Q9EK82"/>
<proteinExistence type="predicted"/>
<feature type="compositionally biased region" description="Polar residues" evidence="1">
    <location>
        <begin position="265"/>
        <end position="274"/>
    </location>
</feature>
<dbReference type="Proteomes" id="UP000186817">
    <property type="component" value="Unassembled WGS sequence"/>
</dbReference>
<evidence type="ECO:0000256" key="1">
    <source>
        <dbReference type="SAM" id="MobiDB-lite"/>
    </source>
</evidence>
<sequence>MALNSVLGQALSRNKAYEKVDLWKEREIQDKGSRCTISLKSRKGDVVRQVTKVPEGAEVTSNVVNQFETDREENAVKKEDELLARLANGKDPAWRPDQYLSQLKGKGTSKLKLRPDFLRMDPAFLQKVVAEYKAQKKAAKKKKKKKKQKKEKKAAKKDKKDKQLGKTAKKEKKRSKARGSSQDDLPGEEVKKERHEVKEKRRKRIVLDDAGQPTGKEELEVLQVRSKITVSRKHATREVEADTMDEVSVAEARASEIASKLRQKVQASWNTSQASPSTGGSSESSSSDNDEECPSDELEEDSNTE</sequence>
<protein>
    <submittedName>
        <fullName evidence="2">Uncharacterized protein</fullName>
    </submittedName>
</protein>
<dbReference type="EMBL" id="LSRX01000131">
    <property type="protein sequence ID" value="OLQ07807.1"/>
    <property type="molecule type" value="Genomic_DNA"/>
</dbReference>
<evidence type="ECO:0000313" key="2">
    <source>
        <dbReference type="EMBL" id="OLQ07807.1"/>
    </source>
</evidence>
<feature type="compositionally biased region" description="Basic and acidic residues" evidence="1">
    <location>
        <begin position="188"/>
        <end position="199"/>
    </location>
</feature>
<accession>A0A1Q9EK82</accession>
<dbReference type="OrthoDB" id="440431at2759"/>
<comment type="caution">
    <text evidence="2">The sequence shown here is derived from an EMBL/GenBank/DDBJ whole genome shotgun (WGS) entry which is preliminary data.</text>
</comment>
<feature type="region of interest" description="Disordered" evidence="1">
    <location>
        <begin position="261"/>
        <end position="305"/>
    </location>
</feature>
<feature type="compositionally biased region" description="Low complexity" evidence="1">
    <location>
        <begin position="275"/>
        <end position="287"/>
    </location>
</feature>
<feature type="compositionally biased region" description="Basic residues" evidence="1">
    <location>
        <begin position="135"/>
        <end position="157"/>
    </location>
</feature>
<gene>
    <name evidence="2" type="ORF">AK812_SmicGene8786</name>
</gene>
<feature type="compositionally biased region" description="Basic residues" evidence="1">
    <location>
        <begin position="167"/>
        <end position="177"/>
    </location>
</feature>
<evidence type="ECO:0000313" key="3">
    <source>
        <dbReference type="Proteomes" id="UP000186817"/>
    </source>
</evidence>
<name>A0A1Q9EK82_SYMMI</name>
<organism evidence="2 3">
    <name type="scientific">Symbiodinium microadriaticum</name>
    <name type="common">Dinoflagellate</name>
    <name type="synonym">Zooxanthella microadriatica</name>
    <dbReference type="NCBI Taxonomy" id="2951"/>
    <lineage>
        <taxon>Eukaryota</taxon>
        <taxon>Sar</taxon>
        <taxon>Alveolata</taxon>
        <taxon>Dinophyceae</taxon>
        <taxon>Suessiales</taxon>
        <taxon>Symbiodiniaceae</taxon>
        <taxon>Symbiodinium</taxon>
    </lineage>
</organism>
<feature type="compositionally biased region" description="Acidic residues" evidence="1">
    <location>
        <begin position="288"/>
        <end position="305"/>
    </location>
</feature>